<gene>
    <name evidence="1" type="ORF">BCS93_11045</name>
</gene>
<proteinExistence type="predicted"/>
<name>A0AAP8SWP3_9VIBR</name>
<sequence length="115" mass="13138">MEHTEKRNDHEFAFQIDKALSDERAFLFVGEDGFFVLRPIVRKGITITEIMFAYAWSSNAIDTYQMLIEELALKAKASAIQLRTVVVGLIPSLVEQGFKKEAGNQRIMVWTKEIS</sequence>
<accession>A0AAP8SWP3</accession>
<dbReference type="AlphaFoldDB" id="A0AAP8SWP3"/>
<protein>
    <submittedName>
        <fullName evidence="1">Uncharacterized protein</fullName>
    </submittedName>
</protein>
<reference evidence="2" key="1">
    <citation type="submission" date="2016-07" db="EMBL/GenBank/DDBJ databases">
        <title>Nontailed viruses are major unrecognized killers of bacteria in the ocean.</title>
        <authorList>
            <person name="Kauffman K."/>
            <person name="Hussain F."/>
            <person name="Yang J."/>
            <person name="Arevalo P."/>
            <person name="Brown J."/>
            <person name="Cutler M."/>
            <person name="Kelly L."/>
            <person name="Polz M.F."/>
        </authorList>
    </citation>
    <scope>NUCLEOTIDE SEQUENCE [LARGE SCALE GENOMIC DNA]</scope>
    <source>
        <strain evidence="2">10N.222.49.A5</strain>
    </source>
</reference>
<dbReference type="EMBL" id="MDBO01000075">
    <property type="protein sequence ID" value="PMP10271.1"/>
    <property type="molecule type" value="Genomic_DNA"/>
</dbReference>
<evidence type="ECO:0000313" key="1">
    <source>
        <dbReference type="EMBL" id="PMP10271.1"/>
    </source>
</evidence>
<evidence type="ECO:0000313" key="2">
    <source>
        <dbReference type="Proteomes" id="UP000235611"/>
    </source>
</evidence>
<organism evidence="1 2">
    <name type="scientific">Vibrio breoganii</name>
    <dbReference type="NCBI Taxonomy" id="553239"/>
    <lineage>
        <taxon>Bacteria</taxon>
        <taxon>Pseudomonadati</taxon>
        <taxon>Pseudomonadota</taxon>
        <taxon>Gammaproteobacteria</taxon>
        <taxon>Vibrionales</taxon>
        <taxon>Vibrionaceae</taxon>
        <taxon>Vibrio</taxon>
    </lineage>
</organism>
<dbReference type="Proteomes" id="UP000235611">
    <property type="component" value="Unassembled WGS sequence"/>
</dbReference>
<comment type="caution">
    <text evidence="1">The sequence shown here is derived from an EMBL/GenBank/DDBJ whole genome shotgun (WGS) entry which is preliminary data.</text>
</comment>